<proteinExistence type="predicted"/>
<dbReference type="InterPro" id="IPR014752">
    <property type="entry name" value="Arrestin-like_C"/>
</dbReference>
<evidence type="ECO:0008006" key="4">
    <source>
        <dbReference type="Google" id="ProtNLM"/>
    </source>
</evidence>
<reference evidence="2" key="1">
    <citation type="submission" date="2023-03" db="EMBL/GenBank/DDBJ databases">
        <title>Massive genome expansion in bonnet fungi (Mycena s.s.) driven by repeated elements and novel gene families across ecological guilds.</title>
        <authorList>
            <consortium name="Lawrence Berkeley National Laboratory"/>
            <person name="Harder C.B."/>
            <person name="Miyauchi S."/>
            <person name="Viragh M."/>
            <person name="Kuo A."/>
            <person name="Thoen E."/>
            <person name="Andreopoulos B."/>
            <person name="Lu D."/>
            <person name="Skrede I."/>
            <person name="Drula E."/>
            <person name="Henrissat B."/>
            <person name="Morin E."/>
            <person name="Kohler A."/>
            <person name="Barry K."/>
            <person name="LaButti K."/>
            <person name="Morin E."/>
            <person name="Salamov A."/>
            <person name="Lipzen A."/>
            <person name="Mereny Z."/>
            <person name="Hegedus B."/>
            <person name="Baldrian P."/>
            <person name="Stursova M."/>
            <person name="Weitz H."/>
            <person name="Taylor A."/>
            <person name="Grigoriev I.V."/>
            <person name="Nagy L.G."/>
            <person name="Martin F."/>
            <person name="Kauserud H."/>
        </authorList>
    </citation>
    <scope>NUCLEOTIDE SEQUENCE</scope>
    <source>
        <strain evidence="2">CBHHK188m</strain>
    </source>
</reference>
<keyword evidence="3" id="KW-1185">Reference proteome</keyword>
<comment type="caution">
    <text evidence="2">The sequence shown here is derived from an EMBL/GenBank/DDBJ whole genome shotgun (WGS) entry which is preliminary data.</text>
</comment>
<evidence type="ECO:0000313" key="2">
    <source>
        <dbReference type="EMBL" id="KAJ7782336.1"/>
    </source>
</evidence>
<dbReference type="Gene3D" id="2.60.40.640">
    <property type="match status" value="1"/>
</dbReference>
<evidence type="ECO:0000313" key="3">
    <source>
        <dbReference type="Proteomes" id="UP001215280"/>
    </source>
</evidence>
<dbReference type="EMBL" id="JARJLG010000003">
    <property type="protein sequence ID" value="KAJ7782336.1"/>
    <property type="molecule type" value="Genomic_DNA"/>
</dbReference>
<dbReference type="AlphaFoldDB" id="A0AAD7KC39"/>
<sequence length="460" mass="51114">MSTMTETVEEPPSYDGYGFESLVISSNPPTDQPDLPIYTRRPTPPPAAARVEQREPKKFAFEIKNRGKTLWATLLVHGDPRLSKVIPTVLEGSNLEGSFALSLQSPDAIQAICIVIKGEIVKGTVPLSRTAFLESKKLLWSSAEGDPQAPGNTGKNSTLKLKGEYIWPFSIELPKTLSRDGKTFSLPHTFLDRLASFSIQYTAELRMVRGKLRPDDRVMCTFGYFSMRQPGAPSMLRQLAYQENSPLLGPDVDPEGWHTQPFSAKGTIFSSRMIDIKCMLSLATPLSYTRSASIPCAITLESNDLQALDLLSSPTTCFVYLERIMQENSEGWRDTHEPCGQAVFWPSTEGAPTDSSRRRQLMGEIHLKSNLQPSSAVFEFAVEYAVVVFPFQAAGFKPVENAPLLRQSVEITTRYAPGPRQKTHSPPTEMSRNGPIDYYYYSLVIESSTVRSNRGRSRGG</sequence>
<organism evidence="2 3">
    <name type="scientific">Mycena maculata</name>
    <dbReference type="NCBI Taxonomy" id="230809"/>
    <lineage>
        <taxon>Eukaryota</taxon>
        <taxon>Fungi</taxon>
        <taxon>Dikarya</taxon>
        <taxon>Basidiomycota</taxon>
        <taxon>Agaricomycotina</taxon>
        <taxon>Agaricomycetes</taxon>
        <taxon>Agaricomycetidae</taxon>
        <taxon>Agaricales</taxon>
        <taxon>Marasmiineae</taxon>
        <taxon>Mycenaceae</taxon>
        <taxon>Mycena</taxon>
    </lineage>
</organism>
<protein>
    <recommendedName>
        <fullName evidence="4">Arrestin-like N-terminal domain-containing protein</fullName>
    </recommendedName>
</protein>
<accession>A0AAD7KC39</accession>
<evidence type="ECO:0000256" key="1">
    <source>
        <dbReference type="SAM" id="MobiDB-lite"/>
    </source>
</evidence>
<gene>
    <name evidence="2" type="ORF">DFH07DRAFT_320702</name>
</gene>
<name>A0AAD7KC39_9AGAR</name>
<feature type="region of interest" description="Disordered" evidence="1">
    <location>
        <begin position="25"/>
        <end position="54"/>
    </location>
</feature>
<dbReference type="Proteomes" id="UP001215280">
    <property type="component" value="Unassembled WGS sequence"/>
</dbReference>